<gene>
    <name evidence="1" type="ORF">A3G99_01900</name>
</gene>
<name>A0A1G2UTC8_9BACT</name>
<accession>A0A1G2UTC8</accession>
<reference evidence="1 2" key="1">
    <citation type="journal article" date="2016" name="Nat. Commun.">
        <title>Thousands of microbial genomes shed light on interconnected biogeochemical processes in an aquifer system.</title>
        <authorList>
            <person name="Anantharaman K."/>
            <person name="Brown C.T."/>
            <person name="Hug L.A."/>
            <person name="Sharon I."/>
            <person name="Castelle C.J."/>
            <person name="Probst A.J."/>
            <person name="Thomas B.C."/>
            <person name="Singh A."/>
            <person name="Wilkins M.J."/>
            <person name="Karaoz U."/>
            <person name="Brodie E.L."/>
            <person name="Williams K.H."/>
            <person name="Hubbard S.S."/>
            <person name="Banfield J.F."/>
        </authorList>
    </citation>
    <scope>NUCLEOTIDE SEQUENCE [LARGE SCALE GENOMIC DNA]</scope>
</reference>
<protein>
    <submittedName>
        <fullName evidence="1">Uncharacterized protein</fullName>
    </submittedName>
</protein>
<evidence type="ECO:0000313" key="2">
    <source>
        <dbReference type="Proteomes" id="UP000176558"/>
    </source>
</evidence>
<dbReference type="Proteomes" id="UP000176558">
    <property type="component" value="Unassembled WGS sequence"/>
</dbReference>
<sequence>MTKQNLEKALKRELILLNEIIDQKIVRGFSYAREARRHKYILSSIRRMRQNSGWFSRSFSFIT</sequence>
<evidence type="ECO:0000313" key="1">
    <source>
        <dbReference type="EMBL" id="OHB12552.1"/>
    </source>
</evidence>
<proteinExistence type="predicted"/>
<dbReference type="AlphaFoldDB" id="A0A1G2UTC8"/>
<comment type="caution">
    <text evidence="1">The sequence shown here is derived from an EMBL/GenBank/DDBJ whole genome shotgun (WGS) entry which is preliminary data.</text>
</comment>
<organism evidence="1 2">
    <name type="scientific">Candidatus Zambryskibacteria bacterium RIFCSPLOWO2_12_FULL_39_23</name>
    <dbReference type="NCBI Taxonomy" id="1802776"/>
    <lineage>
        <taxon>Bacteria</taxon>
        <taxon>Candidatus Zambryskiibacteriota</taxon>
    </lineage>
</organism>
<dbReference type="EMBL" id="MHWT01000014">
    <property type="protein sequence ID" value="OHB12552.1"/>
    <property type="molecule type" value="Genomic_DNA"/>
</dbReference>